<dbReference type="InParanoid" id="A0A1B7NE66"/>
<dbReference type="InterPro" id="IPR024395">
    <property type="entry name" value="CLASP_N_dom"/>
</dbReference>
<dbReference type="GO" id="GO:0005874">
    <property type="term" value="C:microtubule"/>
    <property type="evidence" value="ECO:0007669"/>
    <property type="project" value="UniProtKB-KW"/>
</dbReference>
<dbReference type="Proteomes" id="UP000092154">
    <property type="component" value="Unassembled WGS sequence"/>
</dbReference>
<keyword evidence="5" id="KW-0131">Cell cycle</keyword>
<feature type="non-terminal residue" evidence="7">
    <location>
        <position position="158"/>
    </location>
</feature>
<dbReference type="SUPFAM" id="SSF48371">
    <property type="entry name" value="ARM repeat"/>
    <property type="match status" value="1"/>
</dbReference>
<evidence type="ECO:0000259" key="6">
    <source>
        <dbReference type="Pfam" id="PF12348"/>
    </source>
</evidence>
<comment type="similarity">
    <text evidence="2">Belongs to the CLASP family.</text>
</comment>
<keyword evidence="8" id="KW-1185">Reference proteome</keyword>
<evidence type="ECO:0000256" key="5">
    <source>
        <dbReference type="ARBA" id="ARBA00022776"/>
    </source>
</evidence>
<evidence type="ECO:0000256" key="2">
    <source>
        <dbReference type="ARBA" id="ARBA00009549"/>
    </source>
</evidence>
<feature type="domain" description="CLASP N-terminal" evidence="6">
    <location>
        <begin position="3"/>
        <end position="152"/>
    </location>
</feature>
<evidence type="ECO:0000313" key="8">
    <source>
        <dbReference type="Proteomes" id="UP000092154"/>
    </source>
</evidence>
<dbReference type="InterPro" id="IPR016024">
    <property type="entry name" value="ARM-type_fold"/>
</dbReference>
<dbReference type="InterPro" id="IPR011989">
    <property type="entry name" value="ARM-like"/>
</dbReference>
<protein>
    <recommendedName>
        <fullName evidence="6">CLASP N-terminal domain-containing protein</fullName>
    </recommendedName>
</protein>
<keyword evidence="4" id="KW-0493">Microtubule</keyword>
<keyword evidence="3" id="KW-0132">Cell division</keyword>
<proteinExistence type="inferred from homology"/>
<name>A0A1B7NE66_9AGAM</name>
<dbReference type="Pfam" id="PF12348">
    <property type="entry name" value="CLASP_N"/>
    <property type="match status" value="1"/>
</dbReference>
<sequence>FATEMIAGVVSLSRPLNSAINSRRSRVSGSAIDLISALVAGLGPSFEPLISLFFPSLLGLCAQTTSVFTRRAKSCVFAVIKDTKSPSLLSHLAKSLHQKSASARLVAAQGIHTYLDCCNFDDIENGRARLVEDCIRLTTGDVNIDVRQAGKKIEEAYK</sequence>
<evidence type="ECO:0000256" key="3">
    <source>
        <dbReference type="ARBA" id="ARBA00022618"/>
    </source>
</evidence>
<dbReference type="Gene3D" id="1.25.10.10">
    <property type="entry name" value="Leucine-rich Repeat Variant"/>
    <property type="match status" value="1"/>
</dbReference>
<comment type="subcellular location">
    <subcellularLocation>
        <location evidence="1">Cytoplasm</location>
        <location evidence="1">Cytoskeleton</location>
        <location evidence="1">Spindle</location>
    </subcellularLocation>
</comment>
<dbReference type="OrthoDB" id="46159at2759"/>
<evidence type="ECO:0000313" key="7">
    <source>
        <dbReference type="EMBL" id="OAX43188.1"/>
    </source>
</evidence>
<organism evidence="7 8">
    <name type="scientific">Rhizopogon vinicolor AM-OR11-026</name>
    <dbReference type="NCBI Taxonomy" id="1314800"/>
    <lineage>
        <taxon>Eukaryota</taxon>
        <taxon>Fungi</taxon>
        <taxon>Dikarya</taxon>
        <taxon>Basidiomycota</taxon>
        <taxon>Agaricomycotina</taxon>
        <taxon>Agaricomycetes</taxon>
        <taxon>Agaricomycetidae</taxon>
        <taxon>Boletales</taxon>
        <taxon>Suillineae</taxon>
        <taxon>Rhizopogonaceae</taxon>
        <taxon>Rhizopogon</taxon>
    </lineage>
</organism>
<dbReference type="EMBL" id="KV448142">
    <property type="protein sequence ID" value="OAX43188.1"/>
    <property type="molecule type" value="Genomic_DNA"/>
</dbReference>
<keyword evidence="5" id="KW-0498">Mitosis</keyword>
<dbReference type="AlphaFoldDB" id="A0A1B7NE66"/>
<dbReference type="GO" id="GO:0051301">
    <property type="term" value="P:cell division"/>
    <property type="evidence" value="ECO:0007669"/>
    <property type="project" value="UniProtKB-KW"/>
</dbReference>
<accession>A0A1B7NE66</accession>
<gene>
    <name evidence="7" type="ORF">K503DRAFT_671826</name>
</gene>
<evidence type="ECO:0000256" key="4">
    <source>
        <dbReference type="ARBA" id="ARBA00022701"/>
    </source>
</evidence>
<reference evidence="7 8" key="1">
    <citation type="submission" date="2016-06" db="EMBL/GenBank/DDBJ databases">
        <title>Comparative genomics of the ectomycorrhizal sister species Rhizopogon vinicolor and Rhizopogon vesiculosus (Basidiomycota: Boletales) reveals a divergence of the mating type B locus.</title>
        <authorList>
            <consortium name="DOE Joint Genome Institute"/>
            <person name="Mujic A.B."/>
            <person name="Kuo A."/>
            <person name="Tritt A."/>
            <person name="Lipzen A."/>
            <person name="Chen C."/>
            <person name="Johnson J."/>
            <person name="Sharma A."/>
            <person name="Barry K."/>
            <person name="Grigoriev I.V."/>
            <person name="Spatafora J.W."/>
        </authorList>
    </citation>
    <scope>NUCLEOTIDE SEQUENCE [LARGE SCALE GENOMIC DNA]</scope>
    <source>
        <strain evidence="7 8">AM-OR11-026</strain>
    </source>
</reference>
<evidence type="ECO:0000256" key="1">
    <source>
        <dbReference type="ARBA" id="ARBA00004186"/>
    </source>
</evidence>
<dbReference type="GO" id="GO:0005819">
    <property type="term" value="C:spindle"/>
    <property type="evidence" value="ECO:0007669"/>
    <property type="project" value="UniProtKB-SubCell"/>
</dbReference>
<feature type="non-terminal residue" evidence="7">
    <location>
        <position position="1"/>
    </location>
</feature>